<dbReference type="STRING" id="1150625.Q75_15305"/>
<feature type="coiled-coil region" evidence="2">
    <location>
        <begin position="90"/>
        <end position="124"/>
    </location>
</feature>
<sequence length="165" mass="18579">MSSQSLFAVLEKLVSLHKSLYNLALQKTEIVKNGDMTGLNELLQNEQKHLGAIKTVEAERQKTAVNFLLERYGAHSKSEPTISDCIDVAKDEEKHELRSLQQSLAEAIEQLKERNELNQRLLLQSLQFVHLNLSMLQPQKPQATYGNPVQGKKPTAARSLFDSKA</sequence>
<dbReference type="Proteomes" id="UP000074108">
    <property type="component" value="Unassembled WGS sequence"/>
</dbReference>
<evidence type="ECO:0008006" key="6">
    <source>
        <dbReference type="Google" id="ProtNLM"/>
    </source>
</evidence>
<dbReference type="EMBL" id="LDYG01000050">
    <property type="protein sequence ID" value="KUP04468.1"/>
    <property type="molecule type" value="Genomic_DNA"/>
</dbReference>
<dbReference type="Pfam" id="PF05130">
    <property type="entry name" value="FlgN"/>
    <property type="match status" value="1"/>
</dbReference>
<dbReference type="PATRIC" id="fig|1150625.3.peg.3192"/>
<evidence type="ECO:0000313" key="4">
    <source>
        <dbReference type="EMBL" id="KUP04468.1"/>
    </source>
</evidence>
<dbReference type="InterPro" id="IPR036679">
    <property type="entry name" value="FlgN-like_sf"/>
</dbReference>
<protein>
    <recommendedName>
        <fullName evidence="6">Flagellar biosynthesis protein FlgN</fullName>
    </recommendedName>
</protein>
<evidence type="ECO:0000256" key="3">
    <source>
        <dbReference type="SAM" id="MobiDB-lite"/>
    </source>
</evidence>
<dbReference type="RefSeq" id="WP_059351856.1">
    <property type="nucleotide sequence ID" value="NZ_LDYG01000050.1"/>
</dbReference>
<dbReference type="AlphaFoldDB" id="A0A147K4U6"/>
<keyword evidence="1" id="KW-1005">Bacterial flagellum biogenesis</keyword>
<name>A0A147K4U6_9BACI</name>
<reference evidence="4 5" key="1">
    <citation type="journal article" date="2016" name="Front. Microbiol.">
        <title>Microevolution Analysis of Bacillus coahuilensis Unveils Differences in Phosphorus Acquisition Strategies and Their Regulation.</title>
        <authorList>
            <person name="Gomez-Lunar Z."/>
            <person name="Hernandez-Gonzalez I."/>
            <person name="Rodriguez-Torres M.D."/>
            <person name="Souza V."/>
            <person name="Olmedo-Alvarez G."/>
        </authorList>
    </citation>
    <scope>NUCLEOTIDE SEQUENCE [LARGE SCALE GENOMIC DNA]</scope>
    <source>
        <strain evidence="5">p1.1.43</strain>
    </source>
</reference>
<keyword evidence="2" id="KW-0175">Coiled coil</keyword>
<evidence type="ECO:0000256" key="2">
    <source>
        <dbReference type="SAM" id="Coils"/>
    </source>
</evidence>
<keyword evidence="5" id="KW-1185">Reference proteome</keyword>
<evidence type="ECO:0000313" key="5">
    <source>
        <dbReference type="Proteomes" id="UP000074108"/>
    </source>
</evidence>
<dbReference type="SUPFAM" id="SSF140566">
    <property type="entry name" value="FlgN-like"/>
    <property type="match status" value="1"/>
</dbReference>
<gene>
    <name evidence="4" type="ORF">Q75_15305</name>
</gene>
<accession>A0A147K4U6</accession>
<comment type="caution">
    <text evidence="4">The sequence shown here is derived from an EMBL/GenBank/DDBJ whole genome shotgun (WGS) entry which is preliminary data.</text>
</comment>
<dbReference type="InterPro" id="IPR007809">
    <property type="entry name" value="FlgN-like"/>
</dbReference>
<organism evidence="4 5">
    <name type="scientific">Bacillus coahuilensis p1.1.43</name>
    <dbReference type="NCBI Taxonomy" id="1150625"/>
    <lineage>
        <taxon>Bacteria</taxon>
        <taxon>Bacillati</taxon>
        <taxon>Bacillota</taxon>
        <taxon>Bacilli</taxon>
        <taxon>Bacillales</taxon>
        <taxon>Bacillaceae</taxon>
        <taxon>Bacillus</taxon>
    </lineage>
</organism>
<proteinExistence type="predicted"/>
<evidence type="ECO:0000256" key="1">
    <source>
        <dbReference type="ARBA" id="ARBA00022795"/>
    </source>
</evidence>
<dbReference type="OrthoDB" id="2381500at2"/>
<dbReference type="Gene3D" id="1.20.58.300">
    <property type="entry name" value="FlgN-like"/>
    <property type="match status" value="1"/>
</dbReference>
<dbReference type="GO" id="GO:0044780">
    <property type="term" value="P:bacterial-type flagellum assembly"/>
    <property type="evidence" value="ECO:0007669"/>
    <property type="project" value="InterPro"/>
</dbReference>
<feature type="region of interest" description="Disordered" evidence="3">
    <location>
        <begin position="141"/>
        <end position="165"/>
    </location>
</feature>